<keyword evidence="5 10" id="KW-0949">S-adenosyl-L-methionine</keyword>
<comment type="similarity">
    <text evidence="2">Belongs to the anaerobic coproporphyrinogen-III oxidase family. HemW subfamily.</text>
</comment>
<dbReference type="Gene3D" id="3.20.20.70">
    <property type="entry name" value="Aldolase class I"/>
    <property type="match status" value="1"/>
</dbReference>
<evidence type="ECO:0000313" key="12">
    <source>
        <dbReference type="EMBL" id="THH34649.1"/>
    </source>
</evidence>
<keyword evidence="13" id="KW-1185">Reference proteome</keyword>
<dbReference type="GO" id="GO:0046872">
    <property type="term" value="F:metal ion binding"/>
    <property type="evidence" value="ECO:0007669"/>
    <property type="project" value="UniProtKB-UniRule"/>
</dbReference>
<keyword evidence="10" id="KW-0963">Cytoplasm</keyword>
<dbReference type="SFLD" id="SFLDF00288">
    <property type="entry name" value="HemN-like__clustered_with_nucl"/>
    <property type="match status" value="1"/>
</dbReference>
<dbReference type="NCBIfam" id="TIGR00539">
    <property type="entry name" value="hemN_rel"/>
    <property type="match status" value="1"/>
</dbReference>
<keyword evidence="6 10" id="KW-0479">Metal-binding</keyword>
<evidence type="ECO:0000256" key="4">
    <source>
        <dbReference type="ARBA" id="ARBA00022617"/>
    </source>
</evidence>
<evidence type="ECO:0000256" key="6">
    <source>
        <dbReference type="ARBA" id="ARBA00022723"/>
    </source>
</evidence>
<dbReference type="EMBL" id="SRKY01000005">
    <property type="protein sequence ID" value="THH34649.1"/>
    <property type="molecule type" value="Genomic_DNA"/>
</dbReference>
<dbReference type="SFLD" id="SFLDG01065">
    <property type="entry name" value="anaerobic_coproporphyrinogen-I"/>
    <property type="match status" value="2"/>
</dbReference>
<dbReference type="InterPro" id="IPR010723">
    <property type="entry name" value="HemN_C"/>
</dbReference>
<evidence type="ECO:0000256" key="1">
    <source>
        <dbReference type="ARBA" id="ARBA00001966"/>
    </source>
</evidence>
<proteinExistence type="inferred from homology"/>
<dbReference type="OrthoDB" id="9808022at2"/>
<dbReference type="SUPFAM" id="SSF102114">
    <property type="entry name" value="Radical SAM enzymes"/>
    <property type="match status" value="1"/>
</dbReference>
<comment type="cofactor">
    <cofactor evidence="1">
        <name>[4Fe-4S] cluster</name>
        <dbReference type="ChEBI" id="CHEBI:49883"/>
    </cofactor>
</comment>
<dbReference type="PANTHER" id="PTHR13932">
    <property type="entry name" value="COPROPORPHYRINIGEN III OXIDASE"/>
    <property type="match status" value="1"/>
</dbReference>
<evidence type="ECO:0000256" key="3">
    <source>
        <dbReference type="ARBA" id="ARBA00017228"/>
    </source>
</evidence>
<organism evidence="12 13">
    <name type="scientific">Aliishimia ponticola</name>
    <dbReference type="NCBI Taxonomy" id="2499833"/>
    <lineage>
        <taxon>Bacteria</taxon>
        <taxon>Pseudomonadati</taxon>
        <taxon>Pseudomonadota</taxon>
        <taxon>Alphaproteobacteria</taxon>
        <taxon>Rhodobacterales</taxon>
        <taxon>Paracoccaceae</taxon>
        <taxon>Aliishimia</taxon>
    </lineage>
</organism>
<gene>
    <name evidence="12" type="ORF">E4Z66_16880</name>
</gene>
<dbReference type="CDD" id="cd01335">
    <property type="entry name" value="Radical_SAM"/>
    <property type="match status" value="1"/>
</dbReference>
<evidence type="ECO:0000256" key="9">
    <source>
        <dbReference type="ARBA" id="ARBA00023186"/>
    </source>
</evidence>
<dbReference type="SFLD" id="SFLDS00029">
    <property type="entry name" value="Radical_SAM"/>
    <property type="match status" value="2"/>
</dbReference>
<dbReference type="AlphaFoldDB" id="A0A4S4N6G8"/>
<reference evidence="12 13" key="1">
    <citation type="submission" date="2019-04" db="EMBL/GenBank/DDBJ databases">
        <title>Shimia ponticola sp. nov., isolated from seawater.</title>
        <authorList>
            <person name="Kim Y.-O."/>
            <person name="Yoon J.-H."/>
        </authorList>
    </citation>
    <scope>NUCLEOTIDE SEQUENCE [LARGE SCALE GENOMIC DNA]</scope>
    <source>
        <strain evidence="12 13">MYP11</strain>
    </source>
</reference>
<dbReference type="SMART" id="SM00729">
    <property type="entry name" value="Elp3"/>
    <property type="match status" value="1"/>
</dbReference>
<evidence type="ECO:0000256" key="2">
    <source>
        <dbReference type="ARBA" id="ARBA00006100"/>
    </source>
</evidence>
<dbReference type="InterPro" id="IPR004559">
    <property type="entry name" value="HemW-like"/>
</dbReference>
<dbReference type="Pfam" id="PF06969">
    <property type="entry name" value="HemN_C"/>
    <property type="match status" value="1"/>
</dbReference>
<evidence type="ECO:0000313" key="13">
    <source>
        <dbReference type="Proteomes" id="UP000306602"/>
    </source>
</evidence>
<comment type="caution">
    <text evidence="12">The sequence shown here is derived from an EMBL/GenBank/DDBJ whole genome shotgun (WGS) entry which is preliminary data.</text>
</comment>
<evidence type="ECO:0000259" key="11">
    <source>
        <dbReference type="PROSITE" id="PS51918"/>
    </source>
</evidence>
<dbReference type="InterPro" id="IPR058240">
    <property type="entry name" value="rSAM_sf"/>
</dbReference>
<dbReference type="GO" id="GO:0006779">
    <property type="term" value="P:porphyrin-containing compound biosynthetic process"/>
    <property type="evidence" value="ECO:0007669"/>
    <property type="project" value="InterPro"/>
</dbReference>
<sequence>MLENWQNGGFSIYLHWPFCEAKCPYCDFNSYVSASIDQDAWKSAYLREIDRYADELPGRVVQSIFFGGGTPSLMEPSTVQAVIDRVATRFSVANDIEITLEANPSSVEASRFSDYRTAGVNRVSLGVQALNDPDLKRLGRLHSAAEAVRAMEIAQNAFDRASFDLIYARQNQSVSDWTAELKQALTMGFSHLSLYQLTIESGTAFGDRYKRGKLGGLPSEDDSADMYDVTVEMCKAAGIPMYEVSNFAAPGEQSNHNLIYWRYGDYVGIGPGAHGRFSHPERTRTATETPLSPAKWLQAALAGRDQETRQLLSAEEQGVEFLLMGLRLREGVSLDRFTELAGQDLSPNILAELESEGVIIRRDDQIIVSDQYVKLLNAVLERLIED</sequence>
<accession>A0A4S4N6G8</accession>
<keyword evidence="7 10" id="KW-0408">Iron</keyword>
<comment type="subcellular location">
    <subcellularLocation>
        <location evidence="10">Cytoplasm</location>
    </subcellularLocation>
</comment>
<evidence type="ECO:0000256" key="8">
    <source>
        <dbReference type="ARBA" id="ARBA00023014"/>
    </source>
</evidence>
<dbReference type="GO" id="GO:0051539">
    <property type="term" value="F:4 iron, 4 sulfur cluster binding"/>
    <property type="evidence" value="ECO:0007669"/>
    <property type="project" value="UniProtKB-UniRule"/>
</dbReference>
<evidence type="ECO:0000256" key="7">
    <source>
        <dbReference type="ARBA" id="ARBA00023004"/>
    </source>
</evidence>
<keyword evidence="9 10" id="KW-0143">Chaperone</keyword>
<dbReference type="PANTHER" id="PTHR13932:SF5">
    <property type="entry name" value="RADICAL S-ADENOSYL METHIONINE DOMAIN-CONTAINING PROTEIN 1, MITOCHONDRIAL"/>
    <property type="match status" value="1"/>
</dbReference>
<comment type="function">
    <text evidence="10">Probably acts as a heme chaperone, transferring heme to an unknown acceptor. Binds one molecule of heme per monomer, possibly covalently. Binds 1 [4Fe-4S] cluster. The cluster is coordinated with 3 cysteines and an exchangeable S-adenosyl-L-methionine.</text>
</comment>
<protein>
    <recommendedName>
        <fullName evidence="3 10">Heme chaperone HemW</fullName>
    </recommendedName>
</protein>
<feature type="domain" description="Radical SAM core" evidence="11">
    <location>
        <begin position="4"/>
        <end position="240"/>
    </location>
</feature>
<keyword evidence="4 10" id="KW-0349">Heme</keyword>
<dbReference type="PROSITE" id="PS51918">
    <property type="entry name" value="RADICAL_SAM"/>
    <property type="match status" value="1"/>
</dbReference>
<evidence type="ECO:0000256" key="10">
    <source>
        <dbReference type="RuleBase" id="RU364116"/>
    </source>
</evidence>
<name>A0A4S4N6G8_9RHOB</name>
<keyword evidence="10" id="KW-0004">4Fe-4S</keyword>
<dbReference type="RefSeq" id="WP_136464235.1">
    <property type="nucleotide sequence ID" value="NZ_SRKY01000005.1"/>
</dbReference>
<dbReference type="InterPro" id="IPR006638">
    <property type="entry name" value="Elp3/MiaA/NifB-like_rSAM"/>
</dbReference>
<dbReference type="GO" id="GO:0004109">
    <property type="term" value="F:coproporphyrinogen oxidase activity"/>
    <property type="evidence" value="ECO:0007669"/>
    <property type="project" value="InterPro"/>
</dbReference>
<evidence type="ECO:0000256" key="5">
    <source>
        <dbReference type="ARBA" id="ARBA00022691"/>
    </source>
</evidence>
<dbReference type="InterPro" id="IPR034505">
    <property type="entry name" value="Coproporphyrinogen-III_oxidase"/>
</dbReference>
<dbReference type="InterPro" id="IPR013785">
    <property type="entry name" value="Aldolase_TIM"/>
</dbReference>
<dbReference type="Pfam" id="PF04055">
    <property type="entry name" value="Radical_SAM"/>
    <property type="match status" value="1"/>
</dbReference>
<keyword evidence="8 10" id="KW-0411">Iron-sulfur</keyword>
<dbReference type="GO" id="GO:0005737">
    <property type="term" value="C:cytoplasm"/>
    <property type="evidence" value="ECO:0007669"/>
    <property type="project" value="UniProtKB-SubCell"/>
</dbReference>
<dbReference type="InterPro" id="IPR007197">
    <property type="entry name" value="rSAM"/>
</dbReference>
<dbReference type="Proteomes" id="UP000306602">
    <property type="component" value="Unassembled WGS sequence"/>
</dbReference>
<dbReference type="SFLD" id="SFLDF00562">
    <property type="entry name" value="HemN-like__clustered_with_heat"/>
    <property type="match status" value="1"/>
</dbReference>